<feature type="transmembrane region" description="Helical" evidence="1">
    <location>
        <begin position="51"/>
        <end position="68"/>
    </location>
</feature>
<gene>
    <name evidence="3" type="ORF">CR513_26428</name>
</gene>
<dbReference type="EMBL" id="QJKJ01005083">
    <property type="protein sequence ID" value="RDX91579.1"/>
    <property type="molecule type" value="Genomic_DNA"/>
</dbReference>
<evidence type="ECO:0000313" key="3">
    <source>
        <dbReference type="EMBL" id="RDX91579.1"/>
    </source>
</evidence>
<dbReference type="AlphaFoldDB" id="A0A371GLZ0"/>
<dbReference type="Pfam" id="PF07727">
    <property type="entry name" value="RVT_2"/>
    <property type="match status" value="1"/>
</dbReference>
<protein>
    <recommendedName>
        <fullName evidence="2">Reverse transcriptase Ty1/copia-type domain-containing protein</fullName>
    </recommendedName>
</protein>
<keyword evidence="1" id="KW-1133">Transmembrane helix</keyword>
<dbReference type="OrthoDB" id="1645289at2759"/>
<evidence type="ECO:0000313" key="4">
    <source>
        <dbReference type="Proteomes" id="UP000257109"/>
    </source>
</evidence>
<reference evidence="3" key="1">
    <citation type="submission" date="2018-05" db="EMBL/GenBank/DDBJ databases">
        <title>Draft genome of Mucuna pruriens seed.</title>
        <authorList>
            <person name="Nnadi N.E."/>
            <person name="Vos R."/>
            <person name="Hasami M.H."/>
            <person name="Devisetty U.K."/>
            <person name="Aguiy J.C."/>
        </authorList>
    </citation>
    <scope>NUCLEOTIDE SEQUENCE [LARGE SCALE GENOMIC DNA]</scope>
    <source>
        <strain evidence="3">JCA_2017</strain>
    </source>
</reference>
<feature type="domain" description="Reverse transcriptase Ty1/copia-type" evidence="2">
    <location>
        <begin position="43"/>
        <end position="101"/>
    </location>
</feature>
<dbReference type="Proteomes" id="UP000257109">
    <property type="component" value="Unassembled WGS sequence"/>
</dbReference>
<sequence length="138" mass="16506">MYLMEMHWKGCNFEEKRNGFDNGEYNMKISRPPTRFQTNKLYLDFQKENEVVTRITFIIVFSALAYIYKFVIHQMNVKTTFLNGKFDEEVYMTQLEGFVVKRSNDMLIFGIDRDEVESLRILSRNFNMKNLGVDDEIL</sequence>
<evidence type="ECO:0000256" key="1">
    <source>
        <dbReference type="SAM" id="Phobius"/>
    </source>
</evidence>
<organism evidence="3 4">
    <name type="scientific">Mucuna pruriens</name>
    <name type="common">Velvet bean</name>
    <name type="synonym">Dolichos pruriens</name>
    <dbReference type="NCBI Taxonomy" id="157652"/>
    <lineage>
        <taxon>Eukaryota</taxon>
        <taxon>Viridiplantae</taxon>
        <taxon>Streptophyta</taxon>
        <taxon>Embryophyta</taxon>
        <taxon>Tracheophyta</taxon>
        <taxon>Spermatophyta</taxon>
        <taxon>Magnoliopsida</taxon>
        <taxon>eudicotyledons</taxon>
        <taxon>Gunneridae</taxon>
        <taxon>Pentapetalae</taxon>
        <taxon>rosids</taxon>
        <taxon>fabids</taxon>
        <taxon>Fabales</taxon>
        <taxon>Fabaceae</taxon>
        <taxon>Papilionoideae</taxon>
        <taxon>50 kb inversion clade</taxon>
        <taxon>NPAAA clade</taxon>
        <taxon>indigoferoid/millettioid clade</taxon>
        <taxon>Phaseoleae</taxon>
        <taxon>Mucuna</taxon>
    </lineage>
</organism>
<keyword evidence="4" id="KW-1185">Reference proteome</keyword>
<comment type="caution">
    <text evidence="3">The sequence shown here is derived from an EMBL/GenBank/DDBJ whole genome shotgun (WGS) entry which is preliminary data.</text>
</comment>
<dbReference type="InterPro" id="IPR013103">
    <property type="entry name" value="RVT_2"/>
</dbReference>
<keyword evidence="1" id="KW-0812">Transmembrane</keyword>
<accession>A0A371GLZ0</accession>
<keyword evidence="1" id="KW-0472">Membrane</keyword>
<evidence type="ECO:0000259" key="2">
    <source>
        <dbReference type="Pfam" id="PF07727"/>
    </source>
</evidence>
<feature type="non-terminal residue" evidence="3">
    <location>
        <position position="1"/>
    </location>
</feature>
<proteinExistence type="predicted"/>
<name>A0A371GLZ0_MUCPR</name>